<dbReference type="Pfam" id="PF09768">
    <property type="entry name" value="Peptidase_M76"/>
    <property type="match status" value="1"/>
</dbReference>
<comment type="subcellular location">
    <subcellularLocation>
        <location evidence="1 9">Mitochondrion inner membrane</location>
        <topology evidence="1 9">Peripheral membrane protein</topology>
        <orientation evidence="1 9">Intermembrane side</orientation>
    </subcellularLocation>
</comment>
<keyword evidence="4 9" id="KW-0645">Protease</keyword>
<evidence type="ECO:0000256" key="6">
    <source>
        <dbReference type="ARBA" id="ARBA00022801"/>
    </source>
</evidence>
<evidence type="ECO:0000256" key="7">
    <source>
        <dbReference type="ARBA" id="ARBA00023049"/>
    </source>
</evidence>
<dbReference type="Proteomes" id="UP001169217">
    <property type="component" value="Unassembled WGS sequence"/>
</dbReference>
<evidence type="ECO:0000256" key="8">
    <source>
        <dbReference type="ARBA" id="ARBA00025322"/>
    </source>
</evidence>
<feature type="region of interest" description="Disordered" evidence="10">
    <location>
        <begin position="1"/>
        <end position="53"/>
    </location>
</feature>
<evidence type="ECO:0000256" key="4">
    <source>
        <dbReference type="ARBA" id="ARBA00022670"/>
    </source>
</evidence>
<keyword evidence="7 9" id="KW-0482">Metalloprotease</keyword>
<comment type="similarity">
    <text evidence="2 9">Belongs to the peptidase M76 family.</text>
</comment>
<accession>A0ABQ9Q6I8</accession>
<name>A0ABQ9Q6I8_9PEZI</name>
<proteinExistence type="inferred from homology"/>
<dbReference type="EMBL" id="JARUPT010000066">
    <property type="protein sequence ID" value="KAK0379428.1"/>
    <property type="molecule type" value="Genomic_DNA"/>
</dbReference>
<comment type="caution">
    <text evidence="11">The sequence shown here is derived from an EMBL/GenBank/DDBJ whole genome shotgun (WGS) entry which is preliminary data.</text>
</comment>
<dbReference type="InterPro" id="IPR019165">
    <property type="entry name" value="Peptidase_M76_ATP23"/>
</dbReference>
<keyword evidence="9" id="KW-0999">Mitochondrion inner membrane</keyword>
<evidence type="ECO:0000256" key="2">
    <source>
        <dbReference type="ARBA" id="ARBA00009915"/>
    </source>
</evidence>
<dbReference type="PANTHER" id="PTHR21711">
    <property type="entry name" value="MITOCHONDRIAL INNER MEMBRANE PROTEASE"/>
    <property type="match status" value="1"/>
</dbReference>
<evidence type="ECO:0000256" key="5">
    <source>
        <dbReference type="ARBA" id="ARBA00022723"/>
    </source>
</evidence>
<keyword evidence="5 9" id="KW-0479">Metal-binding</keyword>
<feature type="compositionally biased region" description="Low complexity" evidence="10">
    <location>
        <begin position="16"/>
        <end position="39"/>
    </location>
</feature>
<evidence type="ECO:0000313" key="11">
    <source>
        <dbReference type="EMBL" id="KAK0379428.1"/>
    </source>
</evidence>
<evidence type="ECO:0000256" key="9">
    <source>
        <dbReference type="RuleBase" id="RU364057"/>
    </source>
</evidence>
<evidence type="ECO:0000313" key="12">
    <source>
        <dbReference type="Proteomes" id="UP001169217"/>
    </source>
</evidence>
<evidence type="ECO:0000256" key="1">
    <source>
        <dbReference type="ARBA" id="ARBA00004137"/>
    </source>
</evidence>
<keyword evidence="6 9" id="KW-0378">Hydrolase</keyword>
<organism evidence="11 12">
    <name type="scientific">Colletotrichum limetticola</name>
    <dbReference type="NCBI Taxonomy" id="1209924"/>
    <lineage>
        <taxon>Eukaryota</taxon>
        <taxon>Fungi</taxon>
        <taxon>Dikarya</taxon>
        <taxon>Ascomycota</taxon>
        <taxon>Pezizomycotina</taxon>
        <taxon>Sordariomycetes</taxon>
        <taxon>Hypocreomycetidae</taxon>
        <taxon>Glomerellales</taxon>
        <taxon>Glomerellaceae</taxon>
        <taxon>Colletotrichum</taxon>
        <taxon>Colletotrichum acutatum species complex</taxon>
    </lineage>
</organism>
<keyword evidence="9" id="KW-0496">Mitochondrion</keyword>
<comment type="function">
    <text evidence="8">Has a dual role in the assembly of mitochondrial ATPase. Acts as a protease that removes N-terminal residues of mitochondrial ATPase CF(0) subunit 6 at the intermembrane space side. Also involved in the correct assembly of the membrane-embedded ATPase CF(0) particle, probably mediating association of subunit 6 with the subunit 9 ring.</text>
</comment>
<dbReference type="EC" id="3.4.24.-" evidence="9"/>
<dbReference type="PANTHER" id="PTHR21711:SF0">
    <property type="entry name" value="MITOCHONDRIAL INNER MEMBRANE PROTEASE ATP23 HOMOLOG"/>
    <property type="match status" value="1"/>
</dbReference>
<evidence type="ECO:0000256" key="3">
    <source>
        <dbReference type="ARBA" id="ARBA00014615"/>
    </source>
</evidence>
<keyword evidence="12" id="KW-1185">Reference proteome</keyword>
<protein>
    <recommendedName>
        <fullName evidence="3 9">Mitochondrial inner membrane protease ATP23</fullName>
        <ecNumber evidence="9">3.4.24.-</ecNumber>
    </recommendedName>
</protein>
<evidence type="ECO:0000256" key="10">
    <source>
        <dbReference type="SAM" id="MobiDB-lite"/>
    </source>
</evidence>
<sequence length="291" mass="33425">MTILDDKQAAALGPLAPSTATPSPTTSSSPPAQQQQQKQPPRELTNDPARTGFDPQTKWWMNYFNILTGRMTAEGAFHYREARYRANEERDCKRCEEHRDWLLAFSPTVRFLNEKIAGLNGTLDASNIQCRRCPARLTEDGEVHRQSGGFSPAHGIMICANEVRDRKHLEDTLSHEMVHAWDHLRWKVDWMGDLDLKHAACTEAERTGETELTGRQIRASMLSGECRWTREAFTRGNWSLSQQFQDCVRKRAIQSVLNRPRCKDDVQATKVVNQVWESCFSDTRPFDEVYR</sequence>
<gene>
    <name evidence="11" type="ORF">CLIM01_03216</name>
</gene>
<keyword evidence="9" id="KW-0472">Membrane</keyword>
<reference evidence="11" key="1">
    <citation type="submission" date="2023-04" db="EMBL/GenBank/DDBJ databases">
        <title>Colletotrichum limetticola genome sequence.</title>
        <authorList>
            <person name="Baroncelli R."/>
        </authorList>
    </citation>
    <scope>NUCLEOTIDE SEQUENCE</scope>
    <source>
        <strain evidence="11">KLA-Anderson</strain>
    </source>
</reference>